<dbReference type="CDD" id="cd16922">
    <property type="entry name" value="HATPase_EvgS-ArcB-TorS-like"/>
    <property type="match status" value="1"/>
</dbReference>
<keyword evidence="10" id="KW-1185">Reference proteome</keyword>
<evidence type="ECO:0000313" key="10">
    <source>
        <dbReference type="Proteomes" id="UP000636938"/>
    </source>
</evidence>
<dbReference type="InterPro" id="IPR035965">
    <property type="entry name" value="PAS-like_dom_sf"/>
</dbReference>
<dbReference type="RefSeq" id="WP_191769884.1">
    <property type="nucleotide sequence ID" value="NZ_JACSQS010000004.1"/>
</dbReference>
<protein>
    <recommendedName>
        <fullName evidence="2">histidine kinase</fullName>
        <ecNumber evidence="2">2.7.13.3</ecNumber>
    </recommendedName>
</protein>
<dbReference type="Gene3D" id="3.40.190.10">
    <property type="entry name" value="Periplasmic binding protein-like II"/>
    <property type="match status" value="4"/>
</dbReference>
<dbReference type="Gene3D" id="1.10.287.130">
    <property type="match status" value="1"/>
</dbReference>
<dbReference type="SMART" id="SM00387">
    <property type="entry name" value="HATPase_c"/>
    <property type="match status" value="1"/>
</dbReference>
<dbReference type="SUPFAM" id="SSF55874">
    <property type="entry name" value="ATPase domain of HSP90 chaperone/DNA topoisomerase II/histidine kinase"/>
    <property type="match status" value="1"/>
</dbReference>
<dbReference type="SUPFAM" id="SSF55785">
    <property type="entry name" value="PYP-like sensor domain (PAS domain)"/>
    <property type="match status" value="1"/>
</dbReference>
<dbReference type="InterPro" id="IPR036097">
    <property type="entry name" value="HisK_dim/P_sf"/>
</dbReference>
<accession>A0A8X8FRD4</accession>
<dbReference type="SUPFAM" id="SSF47384">
    <property type="entry name" value="Homodimeric domain of signal transducing histidine kinase"/>
    <property type="match status" value="1"/>
</dbReference>
<dbReference type="FunFam" id="3.30.565.10:FF:000010">
    <property type="entry name" value="Sensor histidine kinase RcsC"/>
    <property type="match status" value="1"/>
</dbReference>
<sequence>MMRLGMMVGWLLALCCAASSALAHAQAPELTLTPKQRAWLHAHPVIRVGVYDNDWLPFEKVENARLSGFSPETLQAAATALGVRLEPRTYPSWEAVLEAACAGDIDVVMDVQLTSARTRCMVFTQKFAAAPLGMTARSSDRRSITSLDLVGLRIAVEDDQVTAVGVRDRYPRAQIVPASRTLAALKSVAREDADLYIGNAYVIQHLTKQKSLSGLTLLQPPDIPPMNLYFGVPNAAQPLAEALDVALNSLPEATRAALRVKWLTPLEWAVTPGLRFSPEETEALAQPIRLGVPLNWEPIAFRDKQGKPSGVAGDYLKRFVEAGARNLQIVEFEDGEALQRAMRDRTIDAALAVPMTNAAASAGWRFSEPFITIPNVILTHVGAPRVIDLRDLNHRRVVLSEPDRLGPLIKAQAPDVQLVTAADAATALKLLDGDGADAYVGNLAVVDPYLRDAYAGRLQIAAPAGTEDRLTLAAFGNSAALASAFDQVVGNVAAGERERIRNDWLGVGAQPAINWRRIMLWTLPALLILLTGSIVHTVGHMRLRREVSQRRIAENRLSRVTRKLPAIVYQVHRAPDGTFTFPYVAGDVFSLFGVELSDVLEDERAMFARVHPDDQQMLVEATELAAATGTGLSFQFRALSPEGWRWIYSKGELMERTETGTEWSGYWVDVTESHEASIALEDAIAVAEKAGKAKDEFLATMSHEIRTPMSSVAGMLEVLGHTGLDQEQSAILAKINRSSAVLRQLLNDTLDMSKIEAGALTLEWTAVDLANSVDTVHAMLAPQAAAKGLVLSATLAPAVASRVLADELRLQQILMNLTSNAIKFTAHGEVSIRVDVVADAVGEQRLAFSVTDSGIGIPADQLERIFEPFTQADLSTARKYGGTGLGLSISRRLADLMGGELELKSTPGLGTCAVLSLRLAVLPPEPATAGEVAPSGTGPIPLLPAPPPGRRWRVLVAEDDATSREIIQWRMGQLGVECVAVEDGAQALAAVRDGRFDLLVTDCQMPVMDGYTLAREIRASEGSARDLPIIALTASIFPDETALGASAGIEELLPKSASLNELGDAVARALRSRTDVTHPLQGEP</sequence>
<dbReference type="InterPro" id="IPR005467">
    <property type="entry name" value="His_kinase_dom"/>
</dbReference>
<evidence type="ECO:0000256" key="2">
    <source>
        <dbReference type="ARBA" id="ARBA00012438"/>
    </source>
</evidence>
<proteinExistence type="predicted"/>
<dbReference type="Gene3D" id="3.40.50.2300">
    <property type="match status" value="1"/>
</dbReference>
<name>A0A8X8FRD4_9GAMM</name>
<dbReference type="SUPFAM" id="SSF53850">
    <property type="entry name" value="Periplasmic binding protein-like II"/>
    <property type="match status" value="2"/>
</dbReference>
<dbReference type="InterPro" id="IPR003594">
    <property type="entry name" value="HATPase_dom"/>
</dbReference>
<dbReference type="InterPro" id="IPR001789">
    <property type="entry name" value="Sig_transdc_resp-reg_receiver"/>
</dbReference>
<dbReference type="CDD" id="cd00082">
    <property type="entry name" value="HisKA"/>
    <property type="match status" value="1"/>
</dbReference>
<dbReference type="CDD" id="cd17546">
    <property type="entry name" value="REC_hyHK_CKI1_RcsC-like"/>
    <property type="match status" value="1"/>
</dbReference>
<dbReference type="SUPFAM" id="SSF52172">
    <property type="entry name" value="CheY-like"/>
    <property type="match status" value="1"/>
</dbReference>
<dbReference type="InterPro" id="IPR013655">
    <property type="entry name" value="PAS_fold_3"/>
</dbReference>
<feature type="chain" id="PRO_5036489668" description="histidine kinase" evidence="6">
    <location>
        <begin position="26"/>
        <end position="1084"/>
    </location>
</feature>
<keyword evidence="3 5" id="KW-0597">Phosphoprotein</keyword>
<dbReference type="InterPro" id="IPR003661">
    <property type="entry name" value="HisK_dim/P_dom"/>
</dbReference>
<dbReference type="Proteomes" id="UP000636938">
    <property type="component" value="Unassembled WGS sequence"/>
</dbReference>
<evidence type="ECO:0000256" key="3">
    <source>
        <dbReference type="ARBA" id="ARBA00022553"/>
    </source>
</evidence>
<dbReference type="Pfam" id="PF08447">
    <property type="entry name" value="PAS_3"/>
    <property type="match status" value="1"/>
</dbReference>
<dbReference type="CDD" id="cd01007">
    <property type="entry name" value="PBP2_BvgS_HisK_like"/>
    <property type="match status" value="2"/>
</dbReference>
<dbReference type="GO" id="GO:0000155">
    <property type="term" value="F:phosphorelay sensor kinase activity"/>
    <property type="evidence" value="ECO:0007669"/>
    <property type="project" value="InterPro"/>
</dbReference>
<evidence type="ECO:0000259" key="8">
    <source>
        <dbReference type="PROSITE" id="PS50110"/>
    </source>
</evidence>
<feature type="modified residue" description="4-aspartylphosphate" evidence="5">
    <location>
        <position position="1002"/>
    </location>
</feature>
<dbReference type="EC" id="2.7.13.3" evidence="2"/>
<comment type="catalytic activity">
    <reaction evidence="1">
        <text>ATP + protein L-histidine = ADP + protein N-phospho-L-histidine.</text>
        <dbReference type="EC" id="2.7.13.3"/>
    </reaction>
</comment>
<evidence type="ECO:0000256" key="1">
    <source>
        <dbReference type="ARBA" id="ARBA00000085"/>
    </source>
</evidence>
<evidence type="ECO:0000256" key="5">
    <source>
        <dbReference type="PROSITE-ProRule" id="PRU00169"/>
    </source>
</evidence>
<dbReference type="Pfam" id="PF00072">
    <property type="entry name" value="Response_reg"/>
    <property type="match status" value="1"/>
</dbReference>
<dbReference type="SMART" id="SM00388">
    <property type="entry name" value="HisKA"/>
    <property type="match status" value="1"/>
</dbReference>
<dbReference type="Gene3D" id="3.30.565.10">
    <property type="entry name" value="Histidine kinase-like ATPase, C-terminal domain"/>
    <property type="match status" value="1"/>
</dbReference>
<keyword evidence="4" id="KW-0902">Two-component regulatory system</keyword>
<feature type="domain" description="Response regulatory" evidence="8">
    <location>
        <begin position="953"/>
        <end position="1070"/>
    </location>
</feature>
<dbReference type="PROSITE" id="PS50109">
    <property type="entry name" value="HIS_KIN"/>
    <property type="match status" value="1"/>
</dbReference>
<comment type="caution">
    <text evidence="9">The sequence shown here is derived from an EMBL/GenBank/DDBJ whole genome shotgun (WGS) entry which is preliminary data.</text>
</comment>
<keyword evidence="6" id="KW-0732">Signal</keyword>
<dbReference type="InterPro" id="IPR036890">
    <property type="entry name" value="HATPase_C_sf"/>
</dbReference>
<feature type="signal peptide" evidence="6">
    <location>
        <begin position="1"/>
        <end position="25"/>
    </location>
</feature>
<dbReference type="Pfam" id="PF00512">
    <property type="entry name" value="HisKA"/>
    <property type="match status" value="1"/>
</dbReference>
<dbReference type="PROSITE" id="PS50110">
    <property type="entry name" value="RESPONSE_REGULATORY"/>
    <property type="match status" value="1"/>
</dbReference>
<dbReference type="Pfam" id="PF00497">
    <property type="entry name" value="SBP_bac_3"/>
    <property type="match status" value="2"/>
</dbReference>
<evidence type="ECO:0000259" key="7">
    <source>
        <dbReference type="PROSITE" id="PS50109"/>
    </source>
</evidence>
<dbReference type="Pfam" id="PF02518">
    <property type="entry name" value="HATPase_c"/>
    <property type="match status" value="1"/>
</dbReference>
<dbReference type="SMART" id="SM00448">
    <property type="entry name" value="REC"/>
    <property type="match status" value="1"/>
</dbReference>
<dbReference type="PANTHER" id="PTHR45339:SF1">
    <property type="entry name" value="HYBRID SIGNAL TRANSDUCTION HISTIDINE KINASE J"/>
    <property type="match status" value="1"/>
</dbReference>
<dbReference type="InterPro" id="IPR001638">
    <property type="entry name" value="Solute-binding_3/MltF_N"/>
</dbReference>
<feature type="domain" description="Histidine kinase" evidence="7">
    <location>
        <begin position="700"/>
        <end position="921"/>
    </location>
</feature>
<organism evidence="9 10">
    <name type="scientific">Stenotrophomonas lacuserhaii</name>
    <dbReference type="NCBI Taxonomy" id="2760084"/>
    <lineage>
        <taxon>Bacteria</taxon>
        <taxon>Pseudomonadati</taxon>
        <taxon>Pseudomonadota</taxon>
        <taxon>Gammaproteobacteria</taxon>
        <taxon>Lysobacterales</taxon>
        <taxon>Lysobacteraceae</taxon>
        <taxon>Stenotrophomonas</taxon>
    </lineage>
</organism>
<evidence type="ECO:0000256" key="4">
    <source>
        <dbReference type="ARBA" id="ARBA00023012"/>
    </source>
</evidence>
<dbReference type="InterPro" id="IPR011006">
    <property type="entry name" value="CheY-like_superfamily"/>
</dbReference>
<dbReference type="PRINTS" id="PR00344">
    <property type="entry name" value="BCTRLSENSOR"/>
</dbReference>
<gene>
    <name evidence="9" type="ORF">H9654_06325</name>
</gene>
<dbReference type="AlphaFoldDB" id="A0A8X8FRD4"/>
<dbReference type="PANTHER" id="PTHR45339">
    <property type="entry name" value="HYBRID SIGNAL TRANSDUCTION HISTIDINE KINASE J"/>
    <property type="match status" value="1"/>
</dbReference>
<evidence type="ECO:0000313" key="9">
    <source>
        <dbReference type="EMBL" id="MBD7953822.1"/>
    </source>
</evidence>
<dbReference type="Gene3D" id="3.30.450.20">
    <property type="entry name" value="PAS domain"/>
    <property type="match status" value="1"/>
</dbReference>
<dbReference type="EMBL" id="JACSQS010000004">
    <property type="protein sequence ID" value="MBD7953822.1"/>
    <property type="molecule type" value="Genomic_DNA"/>
</dbReference>
<dbReference type="SMART" id="SM00062">
    <property type="entry name" value="PBPb"/>
    <property type="match status" value="2"/>
</dbReference>
<evidence type="ECO:0000256" key="6">
    <source>
        <dbReference type="SAM" id="SignalP"/>
    </source>
</evidence>
<reference evidence="9 10" key="1">
    <citation type="submission" date="2020-08" db="EMBL/GenBank/DDBJ databases">
        <title>A Genomic Blueprint of the Chicken Gut Microbiome.</title>
        <authorList>
            <person name="Gilroy R."/>
            <person name="Ravi A."/>
            <person name="Getino M."/>
            <person name="Pursley I."/>
            <person name="Horton D.L."/>
            <person name="Alikhan N.-F."/>
            <person name="Baker D."/>
            <person name="Gharbi K."/>
            <person name="Hall N."/>
            <person name="Watson M."/>
            <person name="Adriaenssens E.M."/>
            <person name="Foster-Nyarko E."/>
            <person name="Jarju S."/>
            <person name="Secka A."/>
            <person name="Antonio M."/>
            <person name="Oren A."/>
            <person name="Chaudhuri R."/>
            <person name="La Ragione R.M."/>
            <person name="Hildebrand F."/>
            <person name="Pallen M.J."/>
        </authorList>
    </citation>
    <scope>NUCLEOTIDE SEQUENCE [LARGE SCALE GENOMIC DNA]</scope>
    <source>
        <strain evidence="9 10">Sa5BUN4</strain>
    </source>
</reference>
<dbReference type="InterPro" id="IPR004358">
    <property type="entry name" value="Sig_transdc_His_kin-like_C"/>
</dbReference>